<keyword evidence="4" id="KW-1185">Reference proteome</keyword>
<organism evidence="3 4">
    <name type="scientific">Arthrobacter parietis</name>
    <dbReference type="NCBI Taxonomy" id="271434"/>
    <lineage>
        <taxon>Bacteria</taxon>
        <taxon>Bacillati</taxon>
        <taxon>Actinomycetota</taxon>
        <taxon>Actinomycetes</taxon>
        <taxon>Micrococcales</taxon>
        <taxon>Micrococcaceae</taxon>
        <taxon>Arthrobacter</taxon>
    </lineage>
</organism>
<dbReference type="InterPro" id="IPR012338">
    <property type="entry name" value="Beta-lactam/transpept-like"/>
</dbReference>
<comment type="similarity">
    <text evidence="1">Belongs to the peptidase S13 family.</text>
</comment>
<dbReference type="PANTHER" id="PTHR30023:SF0">
    <property type="entry name" value="PENICILLIN-SENSITIVE CARBOXYPEPTIDASE A"/>
    <property type="match status" value="1"/>
</dbReference>
<sequence length="475" mass="48580">MNRSARVFTALLLALVLGVLAVPVGFHYGPQVAELVTGPPPQVEPEIPVIQQTPDDVAAPTLVSQLDAQAPAPVPDVLAPLLAAALEVPGGTPVTGVVLDALTGEVLFDRGGGEPQLPASNIKILTATAALAKLDPNQRLTTSVLTGGAGGEGVLVLRGGGDVLLGSGESDAESVIGHAGLATLARETAAQLDGDGPYRVVIDDSLFVGDVLNPSWQPGDVQAGEIAPIYPLAINSSWTDESKQSGARAADAALAAATVFREALLAAGVQVEEGIERQVTGEDAEEVASVESATVEALVEHMLRTSDNYLAEVLARLAAEASGRPASFGGGLETIAEVIAGLEVQTEEMVLGDASGLSPRNRISPRQLSDVVRTLLRSDNRALRHVLHGLPVASLSGTLADRYNDDDAPTFAGAGLVRAKTGTLNAVTALSGHVVSVDGRLMVFSFIASGLDGTTEPARAAVDRAAAVLATCGCR</sequence>
<evidence type="ECO:0000256" key="1">
    <source>
        <dbReference type="ARBA" id="ARBA00006096"/>
    </source>
</evidence>
<reference evidence="4" key="1">
    <citation type="journal article" date="2019" name="Int. J. Syst. Evol. Microbiol.">
        <title>The Global Catalogue of Microorganisms (GCM) 10K type strain sequencing project: providing services to taxonomists for standard genome sequencing and annotation.</title>
        <authorList>
            <consortium name="The Broad Institute Genomics Platform"/>
            <consortium name="The Broad Institute Genome Sequencing Center for Infectious Disease"/>
            <person name="Wu L."/>
            <person name="Ma J."/>
        </authorList>
    </citation>
    <scope>NUCLEOTIDE SEQUENCE [LARGE SCALE GENOMIC DNA]</scope>
    <source>
        <strain evidence="4">JCM 14917</strain>
    </source>
</reference>
<proteinExistence type="inferred from homology"/>
<protein>
    <recommendedName>
        <fullName evidence="5">D-alanyl-D-alanine carboxypeptidase/D-alanyl-D-alanine-endopeptidase</fullName>
    </recommendedName>
</protein>
<keyword evidence="2" id="KW-0378">Hydrolase</keyword>
<name>A0ABP5MI90_9MICC</name>
<evidence type="ECO:0000256" key="2">
    <source>
        <dbReference type="ARBA" id="ARBA00022801"/>
    </source>
</evidence>
<dbReference type="NCBIfam" id="TIGR00666">
    <property type="entry name" value="PBP4"/>
    <property type="match status" value="1"/>
</dbReference>
<gene>
    <name evidence="3" type="ORF">GCM10009784_12350</name>
</gene>
<dbReference type="SUPFAM" id="SSF56601">
    <property type="entry name" value="beta-lactamase/transpeptidase-like"/>
    <property type="match status" value="1"/>
</dbReference>
<evidence type="ECO:0008006" key="5">
    <source>
        <dbReference type="Google" id="ProtNLM"/>
    </source>
</evidence>
<comment type="caution">
    <text evidence="3">The sequence shown here is derived from an EMBL/GenBank/DDBJ whole genome shotgun (WGS) entry which is preliminary data.</text>
</comment>
<dbReference type="Gene3D" id="3.40.710.10">
    <property type="entry name" value="DD-peptidase/beta-lactamase superfamily"/>
    <property type="match status" value="2"/>
</dbReference>
<dbReference type="EMBL" id="BAAAON010000001">
    <property type="protein sequence ID" value="GAA2174360.1"/>
    <property type="molecule type" value="Genomic_DNA"/>
</dbReference>
<dbReference type="PANTHER" id="PTHR30023">
    <property type="entry name" value="D-ALANYL-D-ALANINE CARBOXYPEPTIDASE"/>
    <property type="match status" value="1"/>
</dbReference>
<dbReference type="InterPro" id="IPR000667">
    <property type="entry name" value="Peptidase_S13"/>
</dbReference>
<evidence type="ECO:0000313" key="3">
    <source>
        <dbReference type="EMBL" id="GAA2174360.1"/>
    </source>
</evidence>
<dbReference type="Proteomes" id="UP001500974">
    <property type="component" value="Unassembled WGS sequence"/>
</dbReference>
<dbReference type="RefSeq" id="WP_346027819.1">
    <property type="nucleotide sequence ID" value="NZ_BAAAON010000001.1"/>
</dbReference>
<dbReference type="Pfam" id="PF02113">
    <property type="entry name" value="Peptidase_S13"/>
    <property type="match status" value="2"/>
</dbReference>
<accession>A0ABP5MI90</accession>
<dbReference type="PRINTS" id="PR00922">
    <property type="entry name" value="DADACBPTASE3"/>
</dbReference>
<evidence type="ECO:0000313" key="4">
    <source>
        <dbReference type="Proteomes" id="UP001500974"/>
    </source>
</evidence>